<feature type="repeat" description="WD" evidence="15">
    <location>
        <begin position="744"/>
        <end position="786"/>
    </location>
</feature>
<keyword evidence="9" id="KW-0653">Protein transport</keyword>
<reference evidence="20 21" key="1">
    <citation type="journal article" date="2019" name="Fungal Biol. Biotechnol.">
        <title>Draft genome sequence of fastidious pathogen Ceratobasidium theobromae, which causes vascular-streak dieback in Theobroma cacao.</title>
        <authorList>
            <person name="Ali S.S."/>
            <person name="Asman A."/>
            <person name="Shao J."/>
            <person name="Firmansyah A.P."/>
            <person name="Susilo A.W."/>
            <person name="Rosmana A."/>
            <person name="McMahon P."/>
            <person name="Junaid M."/>
            <person name="Guest D."/>
            <person name="Kheng T.Y."/>
            <person name="Meinhardt L.W."/>
            <person name="Bailey B.A."/>
        </authorList>
    </citation>
    <scope>NUCLEOTIDE SEQUENCE [LARGE SCALE GENOMIC DNA]</scope>
    <source>
        <strain evidence="20 21">CT2</strain>
    </source>
</reference>
<feature type="region of interest" description="Disordered" evidence="16">
    <location>
        <begin position="15"/>
        <end position="46"/>
    </location>
</feature>
<gene>
    <name evidence="20" type="ORF">CTheo_2359</name>
</gene>
<feature type="domain" description="COPA/B TPR" evidence="19">
    <location>
        <begin position="1204"/>
        <end position="1387"/>
    </location>
</feature>
<dbReference type="InterPro" id="IPR001810">
    <property type="entry name" value="F-box_dom"/>
</dbReference>
<evidence type="ECO:0000256" key="1">
    <source>
        <dbReference type="ARBA" id="ARBA00004255"/>
    </source>
</evidence>
<dbReference type="GO" id="GO:0000139">
    <property type="term" value="C:Golgi membrane"/>
    <property type="evidence" value="ECO:0007669"/>
    <property type="project" value="UniProtKB-SubCell"/>
</dbReference>
<accession>A0A5N5QRF4</accession>
<dbReference type="InterPro" id="IPR056176">
    <property type="entry name" value="TPR_COPA_B"/>
</dbReference>
<comment type="caution">
    <text evidence="20">The sequence shown here is derived from an EMBL/GenBank/DDBJ whole genome shotgun (WGS) entry which is preliminary data.</text>
</comment>
<keyword evidence="8" id="KW-0931">ER-Golgi transport</keyword>
<feature type="compositionally biased region" description="Acidic residues" evidence="16">
    <location>
        <begin position="1428"/>
        <end position="1450"/>
    </location>
</feature>
<dbReference type="Gene3D" id="1.20.1280.50">
    <property type="match status" value="1"/>
</dbReference>
<feature type="domain" description="F-box" evidence="18">
    <location>
        <begin position="125"/>
        <end position="163"/>
    </location>
</feature>
<dbReference type="PROSITE" id="PS50294">
    <property type="entry name" value="WD_REPEATS_REGION"/>
    <property type="match status" value="4"/>
</dbReference>
<dbReference type="FunFam" id="1.25.40.470:FF:000001">
    <property type="entry name" value="Coatomer subunit beta"/>
    <property type="match status" value="1"/>
</dbReference>
<evidence type="ECO:0000256" key="16">
    <source>
        <dbReference type="SAM" id="MobiDB-lite"/>
    </source>
</evidence>
<feature type="repeat" description="WD" evidence="15">
    <location>
        <begin position="787"/>
        <end position="830"/>
    </location>
</feature>
<dbReference type="EMBL" id="SSOP01000024">
    <property type="protein sequence ID" value="KAB5594143.1"/>
    <property type="molecule type" value="Genomic_DNA"/>
</dbReference>
<organism evidence="20 21">
    <name type="scientific">Ceratobasidium theobromae</name>
    <dbReference type="NCBI Taxonomy" id="1582974"/>
    <lineage>
        <taxon>Eukaryota</taxon>
        <taxon>Fungi</taxon>
        <taxon>Dikarya</taxon>
        <taxon>Basidiomycota</taxon>
        <taxon>Agaricomycotina</taxon>
        <taxon>Agaricomycetes</taxon>
        <taxon>Cantharellales</taxon>
        <taxon>Ceratobasidiaceae</taxon>
        <taxon>Ceratobasidium</taxon>
    </lineage>
</organism>
<dbReference type="Gene3D" id="2.130.10.10">
    <property type="entry name" value="YVTN repeat-like/Quinoprotein amine dehydrogenase"/>
    <property type="match status" value="2"/>
</dbReference>
<proteinExistence type="inferred from homology"/>
<sequence>MSIRRVLGRSFTFPVTRKGRQPRQPRQDHLDPKLAPFPEEPKQYTSPQPELALIHPLVKHKQSHVASTNSESEEVYALREEIVHCEEEEAELRHALSDVRARKQQAITRLHGLVQTPANRLSHVVLSLIFSYLDIHTIEPVVMLVSKRWRRIALSVPELWNTIQLTRGPVCAKAYIKRARGLPLIVQLDLPEPPQGEQVDWALSSPKRPEDVEESPEHEIQRLFAPVLPFISTWGALRVHAPDVFSMQTILSCCANAGGTKNLRELELVVSGLTDPESSASDFAQIENSLNLESETLESVSLTNMAWQWSPYALGSVSDLTISLINTDKTERAYDLPSYFGTLVGAASLRTLTINITSNVSVSLPIEGGGDGSPTIPSTPPPIVLPFLSHLVLNGTIPPTLLRIFSTPALRRVDLNLARRAPTPRLPRGHHITDLRLEGAMPNIRLLQSLPELLKLELGRETPGRLLEALAQSSEPLFDPERTPVAPGALVPFVGRDDTVFRSEVICPLLDTLTLRGCEKIQKEAIERLVECRAGSLRKIRMFGCEGIGLKGELRRTGTGTWTGMSRQKNLQRRGTDVVVRAPRLPKTRRDTDSGFVVVSRDSRRSEMMLLDVNRKLFARSDRVKSVDFHPTEPWLLTGLYNGSVNIYNTETGSLIKTFEVAEVPVRCVRFITRKSWFVAGSDDFQLRAFNYNTHEKVTAFEAHPDYIRCLTVHPTASLVLTGSDDMMIKAWDWDKGWKCVQLYEGHTHYIMNIAINPKDSNTFASACLDRTVKVWSLGNATPNFTLEAHEKGVNYVEYYHGADKPYIVTTGDDRTVKVWDYHSKSCIQTLEGHTANVSFAIFHPSLPIIVSGSEDGTVKIWHANTYRLENTLSYSLERAWCVSYKRGFNDVAVGYDEGVVVVKLGREEPSYSMDQAGKIVYARNNEIMGANLQAALEDPTPDGQKLPLVSRELGSTEVFPSTIAHSPNGRFVAVCGDNEYIIYTALAWRNKAFGQGTAFAWAEDSNTYAVLEGKSRVKLFKNFKEKPGAGVKGLGGWVVDGLHGGTLLSARSASGFVVFWDWDSGEIVRRIEADAKNIYWSGSGSLVAITSDDSFYILKFDRDAYVAALEAGPVGDEGVEDAFELVAEISEVVKTAKWVGDCFVYTNSTNRLSYVVGSQSHTIQQFDSAMYILGYMPSHNRIYLVDQSVNIYGYTLSLALVEYQTAILRGDMDAAAELLPTIPADQRNKVARFLEAQDLKELALSVSTDPDHRFDLAIQLDDLFTALDIAKETPAPENESKWKAVGDRALAAWKFALARECFEKAGDVSSLMLLLLAMGDRDSLRALAKTATDKGQNNIAFASLLQLGDAKACAELLVKTDRAPEAALFARTYVPSYAPTAARAWRDDLDTKNKPKIADMIANPDDNPELFEEGWAAALAKEQGRDVEEDGADPNEPADGEDEQKEDDA</sequence>
<dbReference type="InterPro" id="IPR036047">
    <property type="entry name" value="F-box-like_dom_sf"/>
</dbReference>
<evidence type="ECO:0000256" key="10">
    <source>
        <dbReference type="ARBA" id="ARBA00023034"/>
    </source>
</evidence>
<dbReference type="PROSITE" id="PS50082">
    <property type="entry name" value="WD_REPEATS_2"/>
    <property type="match status" value="5"/>
</dbReference>
<evidence type="ECO:0000256" key="13">
    <source>
        <dbReference type="ARBA" id="ARBA00025536"/>
    </source>
</evidence>
<keyword evidence="12" id="KW-0968">Cytoplasmic vesicle</keyword>
<evidence type="ECO:0000256" key="15">
    <source>
        <dbReference type="PROSITE-ProRule" id="PRU00221"/>
    </source>
</evidence>
<dbReference type="Proteomes" id="UP000383932">
    <property type="component" value="Unassembled WGS sequence"/>
</dbReference>
<dbReference type="Pfam" id="PF04053">
    <property type="entry name" value="B-prop_COPA_B_2nd"/>
    <property type="match status" value="1"/>
</dbReference>
<evidence type="ECO:0000259" key="18">
    <source>
        <dbReference type="Pfam" id="PF12937"/>
    </source>
</evidence>
<evidence type="ECO:0000256" key="12">
    <source>
        <dbReference type="ARBA" id="ARBA00023329"/>
    </source>
</evidence>
<evidence type="ECO:0000259" key="19">
    <source>
        <dbReference type="Pfam" id="PF23953"/>
    </source>
</evidence>
<comment type="similarity">
    <text evidence="3">Belongs to the WD repeat COPB2 family.</text>
</comment>
<dbReference type="InterPro" id="IPR015943">
    <property type="entry name" value="WD40/YVTN_repeat-like_dom_sf"/>
</dbReference>
<dbReference type="PRINTS" id="PR00320">
    <property type="entry name" value="GPROTEINBRPT"/>
</dbReference>
<dbReference type="GO" id="GO:0006890">
    <property type="term" value="P:retrograde vesicle-mediated transport, Golgi to endoplasmic reticulum"/>
    <property type="evidence" value="ECO:0007669"/>
    <property type="project" value="TreeGrafter"/>
</dbReference>
<feature type="repeat" description="WD" evidence="15">
    <location>
        <begin position="617"/>
        <end position="658"/>
    </location>
</feature>
<dbReference type="CDD" id="cd00200">
    <property type="entry name" value="WD40"/>
    <property type="match status" value="1"/>
</dbReference>
<evidence type="ECO:0000256" key="8">
    <source>
        <dbReference type="ARBA" id="ARBA00022892"/>
    </source>
</evidence>
<name>A0A5N5QRF4_9AGAM</name>
<keyword evidence="11" id="KW-0472">Membrane</keyword>
<dbReference type="GO" id="GO:0030126">
    <property type="term" value="C:COPI vesicle coat"/>
    <property type="evidence" value="ECO:0007669"/>
    <property type="project" value="TreeGrafter"/>
</dbReference>
<dbReference type="GO" id="GO:0006886">
    <property type="term" value="P:intracellular protein transport"/>
    <property type="evidence" value="ECO:0007669"/>
    <property type="project" value="InterPro"/>
</dbReference>
<dbReference type="Pfam" id="PF00400">
    <property type="entry name" value="WD40"/>
    <property type="match status" value="6"/>
</dbReference>
<protein>
    <recommendedName>
        <fullName evidence="14">Beta'-coat protein</fullName>
    </recommendedName>
</protein>
<evidence type="ECO:0000256" key="11">
    <source>
        <dbReference type="ARBA" id="ARBA00023136"/>
    </source>
</evidence>
<keyword evidence="10" id="KW-0333">Golgi apparatus</keyword>
<dbReference type="FunFam" id="2.130.10.10:FF:000016">
    <property type="entry name" value="Coatomer alpha subunit, putative"/>
    <property type="match status" value="1"/>
</dbReference>
<feature type="repeat" description="WD" evidence="15">
    <location>
        <begin position="701"/>
        <end position="733"/>
    </location>
</feature>
<evidence type="ECO:0000259" key="17">
    <source>
        <dbReference type="Pfam" id="PF04053"/>
    </source>
</evidence>
<evidence type="ECO:0000256" key="4">
    <source>
        <dbReference type="ARBA" id="ARBA00022448"/>
    </source>
</evidence>
<dbReference type="GO" id="GO:0006888">
    <property type="term" value="P:endoplasmic reticulum to Golgi vesicle-mediated transport"/>
    <property type="evidence" value="ECO:0007669"/>
    <property type="project" value="TreeGrafter"/>
</dbReference>
<dbReference type="Pfam" id="PF12937">
    <property type="entry name" value="F-box-like"/>
    <property type="match status" value="1"/>
</dbReference>
<dbReference type="InterPro" id="IPR036322">
    <property type="entry name" value="WD40_repeat_dom_sf"/>
</dbReference>
<dbReference type="InterPro" id="IPR001680">
    <property type="entry name" value="WD40_rpt"/>
</dbReference>
<dbReference type="OrthoDB" id="10261470at2759"/>
<dbReference type="GO" id="GO:0005198">
    <property type="term" value="F:structural molecule activity"/>
    <property type="evidence" value="ECO:0007669"/>
    <property type="project" value="InterPro"/>
</dbReference>
<keyword evidence="4" id="KW-0813">Transport</keyword>
<dbReference type="Gene3D" id="1.25.40.470">
    <property type="match status" value="1"/>
</dbReference>
<dbReference type="SUPFAM" id="SSF81383">
    <property type="entry name" value="F-box domain"/>
    <property type="match status" value="1"/>
</dbReference>
<dbReference type="Pfam" id="PF23953">
    <property type="entry name" value="TPR_COPA_B"/>
    <property type="match status" value="1"/>
</dbReference>
<dbReference type="CDD" id="cd22947">
    <property type="entry name" value="Coatomer_WDAD_beta-like"/>
    <property type="match status" value="1"/>
</dbReference>
<evidence type="ECO:0000256" key="3">
    <source>
        <dbReference type="ARBA" id="ARBA00010844"/>
    </source>
</evidence>
<feature type="region of interest" description="Disordered" evidence="16">
    <location>
        <begin position="1422"/>
        <end position="1450"/>
    </location>
</feature>
<keyword evidence="6 15" id="KW-0853">WD repeat</keyword>
<evidence type="ECO:0000256" key="9">
    <source>
        <dbReference type="ARBA" id="ARBA00022927"/>
    </source>
</evidence>
<comment type="subcellular location">
    <subcellularLocation>
        <location evidence="2">Cytoplasmic vesicle</location>
        <location evidence="2">COPI-coated vesicle membrane</location>
        <topology evidence="2">Peripheral membrane protein</topology>
        <orientation evidence="2">Cytoplasmic side</orientation>
    </subcellularLocation>
    <subcellularLocation>
        <location evidence="1">Golgi apparatus membrane</location>
        <topology evidence="1">Peripheral membrane protein</topology>
        <orientation evidence="1">Cytoplasmic side</orientation>
    </subcellularLocation>
</comment>
<dbReference type="CDD" id="cd09917">
    <property type="entry name" value="F-box_SF"/>
    <property type="match status" value="1"/>
</dbReference>
<comment type="function">
    <text evidence="13">The coatomer is a cytosolic protein complex that binds to dilysine motifs and reversibly associates with Golgi non-clathrin-coated vesicles, which further mediate biosynthetic protein transport from the ER, via the Golgi up to the trans Golgi network. Coatomer complex is required for budding from Golgi membranes, and is essential for the retrograde Golgi-to-ER transport of dilysine-tagged proteins.</text>
</comment>
<feature type="repeat" description="WD" evidence="15">
    <location>
        <begin position="831"/>
        <end position="872"/>
    </location>
</feature>
<dbReference type="PANTHER" id="PTHR19876:SF2">
    <property type="entry name" value="COATOMER SUBUNIT BETA"/>
    <property type="match status" value="1"/>
</dbReference>
<dbReference type="GO" id="GO:0006891">
    <property type="term" value="P:intra-Golgi vesicle-mediated transport"/>
    <property type="evidence" value="ECO:0007669"/>
    <property type="project" value="TreeGrafter"/>
</dbReference>
<keyword evidence="21" id="KW-1185">Reference proteome</keyword>
<dbReference type="PANTHER" id="PTHR19876">
    <property type="entry name" value="COATOMER"/>
    <property type="match status" value="1"/>
</dbReference>
<dbReference type="InterPro" id="IPR020472">
    <property type="entry name" value="WD40_PAC1"/>
</dbReference>
<keyword evidence="7" id="KW-0677">Repeat</keyword>
<evidence type="ECO:0000313" key="21">
    <source>
        <dbReference type="Proteomes" id="UP000383932"/>
    </source>
</evidence>
<feature type="domain" description="COPA/B second beta-propeller" evidence="17">
    <location>
        <begin position="926"/>
        <end position="1187"/>
    </location>
</feature>
<evidence type="ECO:0000256" key="2">
    <source>
        <dbReference type="ARBA" id="ARBA00004347"/>
    </source>
</evidence>
<evidence type="ECO:0000256" key="7">
    <source>
        <dbReference type="ARBA" id="ARBA00022737"/>
    </source>
</evidence>
<evidence type="ECO:0000256" key="6">
    <source>
        <dbReference type="ARBA" id="ARBA00022574"/>
    </source>
</evidence>
<evidence type="ECO:0000313" key="20">
    <source>
        <dbReference type="EMBL" id="KAB5594143.1"/>
    </source>
</evidence>
<dbReference type="SUPFAM" id="SSF50978">
    <property type="entry name" value="WD40 repeat-like"/>
    <property type="match status" value="2"/>
</dbReference>
<dbReference type="InterPro" id="IPR006692">
    <property type="entry name" value="Beta-prop_COPA/B_2nd"/>
</dbReference>
<keyword evidence="5" id="KW-0963">Cytoplasm</keyword>
<evidence type="ECO:0000256" key="14">
    <source>
        <dbReference type="ARBA" id="ARBA00032920"/>
    </source>
</evidence>
<dbReference type="SMART" id="SM00320">
    <property type="entry name" value="WD40"/>
    <property type="match status" value="7"/>
</dbReference>
<dbReference type="InterPro" id="IPR050844">
    <property type="entry name" value="Coatomer_complex_subunit"/>
</dbReference>
<evidence type="ECO:0000256" key="5">
    <source>
        <dbReference type="ARBA" id="ARBA00022490"/>
    </source>
</evidence>